<dbReference type="AlphaFoldDB" id="A0A438CHX2"/>
<name>A0A438CHX2_VITVI</name>
<evidence type="ECO:0008006" key="4">
    <source>
        <dbReference type="Google" id="ProtNLM"/>
    </source>
</evidence>
<feature type="region of interest" description="Disordered" evidence="1">
    <location>
        <begin position="1"/>
        <end position="38"/>
    </location>
</feature>
<gene>
    <name evidence="2" type="ORF">CK203_106473</name>
</gene>
<evidence type="ECO:0000313" key="2">
    <source>
        <dbReference type="EMBL" id="RVW22796.1"/>
    </source>
</evidence>
<feature type="compositionally biased region" description="Polar residues" evidence="1">
    <location>
        <begin position="1"/>
        <end position="13"/>
    </location>
</feature>
<organism evidence="2 3">
    <name type="scientific">Vitis vinifera</name>
    <name type="common">Grape</name>
    <dbReference type="NCBI Taxonomy" id="29760"/>
    <lineage>
        <taxon>Eukaryota</taxon>
        <taxon>Viridiplantae</taxon>
        <taxon>Streptophyta</taxon>
        <taxon>Embryophyta</taxon>
        <taxon>Tracheophyta</taxon>
        <taxon>Spermatophyta</taxon>
        <taxon>Magnoliopsida</taxon>
        <taxon>eudicotyledons</taxon>
        <taxon>Gunneridae</taxon>
        <taxon>Pentapetalae</taxon>
        <taxon>rosids</taxon>
        <taxon>Vitales</taxon>
        <taxon>Vitaceae</taxon>
        <taxon>Viteae</taxon>
        <taxon>Vitis</taxon>
    </lineage>
</organism>
<feature type="compositionally biased region" description="Basic and acidic residues" evidence="1">
    <location>
        <begin position="14"/>
        <end position="24"/>
    </location>
</feature>
<accession>A0A438CHX2</accession>
<feature type="compositionally biased region" description="Polar residues" evidence="1">
    <location>
        <begin position="25"/>
        <end position="35"/>
    </location>
</feature>
<evidence type="ECO:0000256" key="1">
    <source>
        <dbReference type="SAM" id="MobiDB-lite"/>
    </source>
</evidence>
<dbReference type="Proteomes" id="UP000288805">
    <property type="component" value="Unassembled WGS sequence"/>
</dbReference>
<comment type="caution">
    <text evidence="2">The sequence shown here is derived from an EMBL/GenBank/DDBJ whole genome shotgun (WGS) entry which is preliminary data.</text>
</comment>
<evidence type="ECO:0000313" key="3">
    <source>
        <dbReference type="Proteomes" id="UP000288805"/>
    </source>
</evidence>
<dbReference type="EMBL" id="QGNW01002218">
    <property type="protein sequence ID" value="RVW22796.1"/>
    <property type="molecule type" value="Genomic_DNA"/>
</dbReference>
<reference evidence="2 3" key="1">
    <citation type="journal article" date="2018" name="PLoS Genet.">
        <title>Population sequencing reveals clonal diversity and ancestral inbreeding in the grapevine cultivar Chardonnay.</title>
        <authorList>
            <person name="Roach M.J."/>
            <person name="Johnson D.L."/>
            <person name="Bohlmann J."/>
            <person name="van Vuuren H.J."/>
            <person name="Jones S.J."/>
            <person name="Pretorius I.S."/>
            <person name="Schmidt S.A."/>
            <person name="Borneman A.R."/>
        </authorList>
    </citation>
    <scope>NUCLEOTIDE SEQUENCE [LARGE SCALE GENOMIC DNA]</scope>
    <source>
        <strain evidence="3">cv. Chardonnay</strain>
        <tissue evidence="2">Leaf</tissue>
    </source>
</reference>
<proteinExistence type="predicted"/>
<protein>
    <recommendedName>
        <fullName evidence="4">Retrovirus-related Pol polyprotein from transposon RE1</fullName>
    </recommendedName>
</protein>
<sequence>MVSFSTSDASYETSKIDHQTKSWKENTTNQSSNSKKCNHYPCTTKLRNQFSVEGRISTSCNTNQNTEASCVNPTRTLTVVATKISTVAASTNDHNTVITTETPTDVALGASGHNSNTTTTIGTLSHIESTSSYKPANVSNFLDIINKAYQHFQAPTKTDLRAIKGIFRYLKGTMEHGISKSHLPCTFQAYRVGLSFCSGKVASGVLITRFLPSALQVADIFTEALPKTSFQVFRFKLGVHKLPLTSLRGADKGNSNSAS</sequence>